<reference evidence="2" key="1">
    <citation type="submission" date="2018-06" db="EMBL/GenBank/DDBJ databases">
        <authorList>
            <person name="Zhirakovskaya E."/>
        </authorList>
    </citation>
    <scope>NUCLEOTIDE SEQUENCE</scope>
</reference>
<dbReference type="AlphaFoldDB" id="A0A3B0ZR17"/>
<dbReference type="SUPFAM" id="SSF54427">
    <property type="entry name" value="NTF2-like"/>
    <property type="match status" value="1"/>
</dbReference>
<evidence type="ECO:0000259" key="1">
    <source>
        <dbReference type="Pfam" id="PF14534"/>
    </source>
</evidence>
<feature type="domain" description="DUF4440" evidence="1">
    <location>
        <begin position="9"/>
        <end position="116"/>
    </location>
</feature>
<proteinExistence type="predicted"/>
<dbReference type="EMBL" id="UOFT01000051">
    <property type="protein sequence ID" value="VAW95995.1"/>
    <property type="molecule type" value="Genomic_DNA"/>
</dbReference>
<dbReference type="Pfam" id="PF14534">
    <property type="entry name" value="DUF4440"/>
    <property type="match status" value="1"/>
</dbReference>
<accession>A0A3B0ZR17</accession>
<gene>
    <name evidence="2" type="ORF">MNBD_GAMMA23-515</name>
</gene>
<organism evidence="2">
    <name type="scientific">hydrothermal vent metagenome</name>
    <dbReference type="NCBI Taxonomy" id="652676"/>
    <lineage>
        <taxon>unclassified sequences</taxon>
        <taxon>metagenomes</taxon>
        <taxon>ecological metagenomes</taxon>
    </lineage>
</organism>
<dbReference type="InterPro" id="IPR027843">
    <property type="entry name" value="DUF4440"/>
</dbReference>
<sequence length="125" mass="14113">MNQSTELQIEECESRLKQAMLQSDISVLDELLAADLVFTNHLGQRMTKQDDIAAHKSGMLKIDEVTLSQPEVKIYADVAIVSVQTHISGSFAEKKSENDFRFTRVWHRTADKNWQVVVGHSSIVV</sequence>
<name>A0A3B0ZR17_9ZZZZ</name>
<dbReference type="Gene3D" id="3.10.450.50">
    <property type="match status" value="1"/>
</dbReference>
<dbReference type="InterPro" id="IPR032710">
    <property type="entry name" value="NTF2-like_dom_sf"/>
</dbReference>
<protein>
    <recommendedName>
        <fullName evidence="1">DUF4440 domain-containing protein</fullName>
    </recommendedName>
</protein>
<evidence type="ECO:0000313" key="2">
    <source>
        <dbReference type="EMBL" id="VAW95995.1"/>
    </source>
</evidence>